<name>A0AAW9CZJ0_BURTH</name>
<evidence type="ECO:0000313" key="2">
    <source>
        <dbReference type="EMBL" id="MDW9256019.1"/>
    </source>
</evidence>
<feature type="compositionally biased region" description="Basic and acidic residues" evidence="1">
    <location>
        <begin position="104"/>
        <end position="121"/>
    </location>
</feature>
<feature type="region of interest" description="Disordered" evidence="1">
    <location>
        <begin position="100"/>
        <end position="121"/>
    </location>
</feature>
<sequence>MFSLMTKVWRVGHAENQQEFIMLQYTIGGKPTEFRQYCCNTVANSRRYTLQSRNDAHDSTYESKCGGLAMAAARRRCATRAHRRRGFVLGIARRRSGRSCARTAAHETATRRDIEHGGKQA</sequence>
<proteinExistence type="predicted"/>
<organism evidence="2 3">
    <name type="scientific">Burkholderia thailandensis</name>
    <dbReference type="NCBI Taxonomy" id="57975"/>
    <lineage>
        <taxon>Bacteria</taxon>
        <taxon>Pseudomonadati</taxon>
        <taxon>Pseudomonadota</taxon>
        <taxon>Betaproteobacteria</taxon>
        <taxon>Burkholderiales</taxon>
        <taxon>Burkholderiaceae</taxon>
        <taxon>Burkholderia</taxon>
        <taxon>pseudomallei group</taxon>
    </lineage>
</organism>
<evidence type="ECO:0000313" key="3">
    <source>
        <dbReference type="Proteomes" id="UP001272137"/>
    </source>
</evidence>
<accession>A0AAW9CZJ0</accession>
<reference evidence="2" key="1">
    <citation type="submission" date="2018-08" db="EMBL/GenBank/DDBJ databases">
        <title>Identification of Burkholderia cepacia strains that express a Burkholderia pseudomallei-like capsular polysaccharide.</title>
        <authorList>
            <person name="Burtnick M.N."/>
            <person name="Vongsouvath M."/>
            <person name="Newton P."/>
            <person name="Wuthiekanun V."/>
            <person name="Limmathurotsakul D."/>
            <person name="Brett P.J."/>
            <person name="Chantratita N."/>
            <person name="Dance D.A."/>
        </authorList>
    </citation>
    <scope>NUCLEOTIDE SEQUENCE</scope>
    <source>
        <strain evidence="2">SBXCC001</strain>
    </source>
</reference>
<dbReference type="Proteomes" id="UP001272137">
    <property type="component" value="Unassembled WGS sequence"/>
</dbReference>
<dbReference type="EMBL" id="QXCT01000002">
    <property type="protein sequence ID" value="MDW9256019.1"/>
    <property type="molecule type" value="Genomic_DNA"/>
</dbReference>
<evidence type="ECO:0000256" key="1">
    <source>
        <dbReference type="SAM" id="MobiDB-lite"/>
    </source>
</evidence>
<comment type="caution">
    <text evidence="2">The sequence shown here is derived from an EMBL/GenBank/DDBJ whole genome shotgun (WGS) entry which is preliminary data.</text>
</comment>
<protein>
    <submittedName>
        <fullName evidence="2">Uncharacterized protein</fullName>
    </submittedName>
</protein>
<gene>
    <name evidence="2" type="ORF">C7S16_1655</name>
</gene>
<dbReference type="AlphaFoldDB" id="A0AAW9CZJ0"/>